<dbReference type="Pfam" id="PF00639">
    <property type="entry name" value="Rotamase"/>
    <property type="match status" value="1"/>
</dbReference>
<evidence type="ECO:0000259" key="1">
    <source>
        <dbReference type="PROSITE" id="PS50198"/>
    </source>
</evidence>
<dbReference type="PANTHER" id="PTHR47245:SF2">
    <property type="entry name" value="PEPTIDYL-PROLYL CIS-TRANS ISOMERASE HP_0175-RELATED"/>
    <property type="match status" value="1"/>
</dbReference>
<dbReference type="PROSITE" id="PS01096">
    <property type="entry name" value="PPIC_PPIASE_1"/>
    <property type="match status" value="1"/>
</dbReference>
<organism evidence="2">
    <name type="scientific">Candidatus Heimdallarchaeum endolithica</name>
    <dbReference type="NCBI Taxonomy" id="2876572"/>
    <lineage>
        <taxon>Archaea</taxon>
        <taxon>Promethearchaeati</taxon>
        <taxon>Candidatus Heimdallarchaeota</taxon>
        <taxon>Candidatus Heimdallarchaeia (ex Rinke et al. 2021) (nom. nud.)</taxon>
        <taxon>Candidatus Heimdallarchaeales</taxon>
        <taxon>Candidatus Heimdallarchaeaceae</taxon>
        <taxon>Candidatus Heimdallarchaeum</taxon>
    </lineage>
</organism>
<dbReference type="InterPro" id="IPR050245">
    <property type="entry name" value="PrsA_foldase"/>
</dbReference>
<dbReference type="AlphaFoldDB" id="A0A9Y1BW53"/>
<sequence length="90" mass="10103">MVKVKASHILVKKRSEAERILKELQDGADFAELARKYSTCPSSKRGGNLGFFTHGQMVKEFEKAAFSLKKGELSDIVKTEFGFHIIKRTG</sequence>
<accession>A0A9Y1BW53</accession>
<dbReference type="GO" id="GO:0003755">
    <property type="term" value="F:peptidyl-prolyl cis-trans isomerase activity"/>
    <property type="evidence" value="ECO:0007669"/>
    <property type="project" value="InterPro"/>
</dbReference>
<name>A0A9Y1BW53_9ARCH</name>
<dbReference type="SUPFAM" id="SSF54534">
    <property type="entry name" value="FKBP-like"/>
    <property type="match status" value="1"/>
</dbReference>
<protein>
    <submittedName>
        <fullName evidence="2">Peptidyl-prolyl cis-trans isomerase</fullName>
    </submittedName>
</protein>
<dbReference type="EMBL" id="CP084167">
    <property type="protein sequence ID" value="UJG44944.1"/>
    <property type="molecule type" value="Genomic_DNA"/>
</dbReference>
<dbReference type="InterPro" id="IPR000297">
    <property type="entry name" value="PPIase_PpiC"/>
</dbReference>
<gene>
    <name evidence="2" type="ORF">K9W46_07120</name>
</gene>
<dbReference type="PANTHER" id="PTHR47245">
    <property type="entry name" value="PEPTIDYLPROLYL ISOMERASE"/>
    <property type="match status" value="1"/>
</dbReference>
<dbReference type="InterPro" id="IPR046357">
    <property type="entry name" value="PPIase_dom_sf"/>
</dbReference>
<dbReference type="Gene3D" id="3.10.50.40">
    <property type="match status" value="1"/>
</dbReference>
<dbReference type="InterPro" id="IPR023058">
    <property type="entry name" value="PPIase_PpiC_CS"/>
</dbReference>
<dbReference type="Proteomes" id="UP001200513">
    <property type="component" value="Chromosome"/>
</dbReference>
<keyword evidence="2" id="KW-0413">Isomerase</keyword>
<proteinExistence type="predicted"/>
<evidence type="ECO:0000313" key="2">
    <source>
        <dbReference type="EMBL" id="UJG44944.1"/>
    </source>
</evidence>
<reference evidence="2" key="1">
    <citation type="journal article" date="2022" name="Nat. Microbiol.">
        <title>Unique mobile elements and scalable gene flow at the prokaryote-eukaryote boundary revealed by circularized Asgard archaea genomes.</title>
        <authorList>
            <person name="Wu F."/>
            <person name="Speth D.R."/>
            <person name="Philosof A."/>
            <person name="Cremiere A."/>
            <person name="Narayanan A."/>
            <person name="Barco R.A."/>
            <person name="Connon S.A."/>
            <person name="Amend J.P."/>
            <person name="Antoshechkin I.A."/>
            <person name="Orphan V.J."/>
        </authorList>
    </citation>
    <scope>NUCLEOTIDE SEQUENCE</scope>
    <source>
        <strain evidence="2">PR6</strain>
    </source>
</reference>
<feature type="domain" description="PpiC" evidence="1">
    <location>
        <begin position="1"/>
        <end position="90"/>
    </location>
</feature>
<dbReference type="PROSITE" id="PS50198">
    <property type="entry name" value="PPIC_PPIASE_2"/>
    <property type="match status" value="1"/>
</dbReference>